<proteinExistence type="predicted"/>
<dbReference type="InterPro" id="IPR011051">
    <property type="entry name" value="RmlC_Cupin_sf"/>
</dbReference>
<feature type="compositionally biased region" description="Basic residues" evidence="1">
    <location>
        <begin position="293"/>
        <end position="311"/>
    </location>
</feature>
<evidence type="ECO:0000313" key="3">
    <source>
        <dbReference type="EMBL" id="POS81668.1"/>
    </source>
</evidence>
<accession>A0A2S4PI19</accession>
<keyword evidence="4" id="KW-1185">Reference proteome</keyword>
<feature type="non-terminal residue" evidence="3">
    <location>
        <position position="311"/>
    </location>
</feature>
<feature type="compositionally biased region" description="Basic residues" evidence="1">
    <location>
        <begin position="247"/>
        <end position="276"/>
    </location>
</feature>
<feature type="compositionally biased region" description="Basic residues" evidence="1">
    <location>
        <begin position="208"/>
        <end position="219"/>
    </location>
</feature>
<dbReference type="Proteomes" id="UP000237438">
    <property type="component" value="Unassembled WGS sequence"/>
</dbReference>
<evidence type="ECO:0000256" key="1">
    <source>
        <dbReference type="SAM" id="MobiDB-lite"/>
    </source>
</evidence>
<feature type="compositionally biased region" description="Basic and acidic residues" evidence="1">
    <location>
        <begin position="277"/>
        <end position="292"/>
    </location>
</feature>
<name>A0A2S4PI19_9PEZI</name>
<organism evidence="3 4">
    <name type="scientific">Erysiphe pulchra</name>
    <dbReference type="NCBI Taxonomy" id="225359"/>
    <lineage>
        <taxon>Eukaryota</taxon>
        <taxon>Fungi</taxon>
        <taxon>Dikarya</taxon>
        <taxon>Ascomycota</taxon>
        <taxon>Pezizomycotina</taxon>
        <taxon>Leotiomycetes</taxon>
        <taxon>Erysiphales</taxon>
        <taxon>Erysiphaceae</taxon>
        <taxon>Erysiphe</taxon>
    </lineage>
</organism>
<feature type="domain" description="Cupin type-1" evidence="2">
    <location>
        <begin position="77"/>
        <end position="121"/>
    </location>
</feature>
<dbReference type="STRING" id="225359.A0A2S4PI19"/>
<feature type="compositionally biased region" description="Low complexity" evidence="1">
    <location>
        <begin position="224"/>
        <end position="233"/>
    </location>
</feature>
<dbReference type="AlphaFoldDB" id="A0A2S4PI19"/>
<evidence type="ECO:0000313" key="4">
    <source>
        <dbReference type="Proteomes" id="UP000237438"/>
    </source>
</evidence>
<dbReference type="SUPFAM" id="SSF51182">
    <property type="entry name" value="RmlC-like cupins"/>
    <property type="match status" value="1"/>
</dbReference>
<evidence type="ECO:0000259" key="2">
    <source>
        <dbReference type="Pfam" id="PF00190"/>
    </source>
</evidence>
<dbReference type="OrthoDB" id="10263073at2759"/>
<feature type="non-terminal residue" evidence="3">
    <location>
        <position position="1"/>
    </location>
</feature>
<gene>
    <name evidence="3" type="ORF">EPUL_006317</name>
</gene>
<dbReference type="Pfam" id="PF00190">
    <property type="entry name" value="Cupin_1"/>
    <property type="match status" value="1"/>
</dbReference>
<dbReference type="InterPro" id="IPR006045">
    <property type="entry name" value="Cupin_1"/>
</dbReference>
<dbReference type="EMBL" id="PEDP01009901">
    <property type="protein sequence ID" value="POS81668.1"/>
    <property type="molecule type" value="Genomic_DNA"/>
</dbReference>
<dbReference type="InterPro" id="IPR014710">
    <property type="entry name" value="RmlC-like_jellyroll"/>
</dbReference>
<reference evidence="3 4" key="1">
    <citation type="submission" date="2017-10" db="EMBL/GenBank/DDBJ databases">
        <title>Development of genomic resources for the powdery mildew, Erysiphe pulchra.</title>
        <authorList>
            <person name="Wadl P.A."/>
            <person name="Mack B.M."/>
            <person name="Moore G."/>
            <person name="Beltz S.B."/>
        </authorList>
    </citation>
    <scope>NUCLEOTIDE SEQUENCE [LARGE SCALE GENOMIC DNA]</scope>
    <source>
        <strain evidence="3">Cflorida</strain>
    </source>
</reference>
<protein>
    <recommendedName>
        <fullName evidence="2">Cupin type-1 domain-containing protein</fullName>
    </recommendedName>
</protein>
<feature type="region of interest" description="Disordered" evidence="1">
    <location>
        <begin position="1"/>
        <end position="64"/>
    </location>
</feature>
<sequence length="311" mass="36207">ADPDLGLPIDLSNARNPQPITPQDGDPTDPGPRNRMLEKQNPSLYIPPSTDSGDAPNAKWPLGLSHNRHGLDGSGYARQQNNEQLPVASAMAGVDMRLEPNAYRELHWHKANEWSLILNGRPGDVWFFPAGVPHSIQAIRRRRRVPAGLRRRLLQRRRNLPRLRALRAQPQVRPGQELPRRHLRLRQDPRRRTLHLQRHALPELNLRVQRHRPSRRHPPPGHIQLPPLAARALRSPRRQRQDPRPGHVPRRQQLRRRPLHRQARRHARAALAHHQRRVELHHQRPGPPDRLRRAPRRAGPRLPGRRRRLRA</sequence>
<comment type="caution">
    <text evidence="3">The sequence shown here is derived from an EMBL/GenBank/DDBJ whole genome shotgun (WGS) entry which is preliminary data.</text>
</comment>
<dbReference type="Gene3D" id="2.60.120.10">
    <property type="entry name" value="Jelly Rolls"/>
    <property type="match status" value="1"/>
</dbReference>
<feature type="region of interest" description="Disordered" evidence="1">
    <location>
        <begin position="160"/>
        <end position="311"/>
    </location>
</feature>